<dbReference type="AlphaFoldDB" id="A0A915MXX0"/>
<organism evidence="1 2">
    <name type="scientific">Meloidogyne javanica</name>
    <name type="common">Root-knot nematode worm</name>
    <dbReference type="NCBI Taxonomy" id="6303"/>
    <lineage>
        <taxon>Eukaryota</taxon>
        <taxon>Metazoa</taxon>
        <taxon>Ecdysozoa</taxon>
        <taxon>Nematoda</taxon>
        <taxon>Chromadorea</taxon>
        <taxon>Rhabditida</taxon>
        <taxon>Tylenchina</taxon>
        <taxon>Tylenchomorpha</taxon>
        <taxon>Tylenchoidea</taxon>
        <taxon>Meloidogynidae</taxon>
        <taxon>Meloidogyninae</taxon>
        <taxon>Meloidogyne</taxon>
        <taxon>Meloidogyne incognita group</taxon>
    </lineage>
</organism>
<name>A0A915MXX0_MELJA</name>
<dbReference type="Proteomes" id="UP000887561">
    <property type="component" value="Unplaced"/>
</dbReference>
<dbReference type="WBParaSite" id="scaffold5461_cov213.g9558">
    <property type="protein sequence ID" value="scaffold5461_cov213.g9558"/>
    <property type="gene ID" value="scaffold5461_cov213.g9558"/>
</dbReference>
<proteinExistence type="predicted"/>
<accession>A0A915MXX0</accession>
<sequence>MCYYKDNLIEEYCQLDKITSPIKAEFKDDRLYMFIDEIVDSEGKTVVKMGGKTLICLNMWYCWKIINGNTKDIEKIGRGLNAKSDGGYRMYEYYVDGYCDDNKSVRKELGLYFKEGNINLNFDGNDLAEYDQSNKCYIQISGHKEDIPLQFSVPIFHKYCVLVDTRSEQIAFAPRKEGKELKWEECFPIRGGKKV</sequence>
<reference evidence="2" key="1">
    <citation type="submission" date="2022-11" db="UniProtKB">
        <authorList>
            <consortium name="WormBaseParasite"/>
        </authorList>
    </citation>
    <scope>IDENTIFICATION</scope>
</reference>
<evidence type="ECO:0000313" key="1">
    <source>
        <dbReference type="Proteomes" id="UP000887561"/>
    </source>
</evidence>
<protein>
    <submittedName>
        <fullName evidence="2">Uncharacterized protein</fullName>
    </submittedName>
</protein>
<keyword evidence="1" id="KW-1185">Reference proteome</keyword>
<evidence type="ECO:0000313" key="2">
    <source>
        <dbReference type="WBParaSite" id="scaffold5461_cov213.g9558"/>
    </source>
</evidence>